<dbReference type="Gene3D" id="3.30.200.20">
    <property type="entry name" value="Phosphorylase Kinase, domain 1"/>
    <property type="match status" value="1"/>
</dbReference>
<dbReference type="RefSeq" id="WP_379704158.1">
    <property type="nucleotide sequence ID" value="NZ_JBHTAT010000001.1"/>
</dbReference>
<name>A0ABD5ZZI8_9EURY</name>
<dbReference type="AlphaFoldDB" id="A0ABD5ZZI8"/>
<sequence length="549" mass="57803">MGPDDYDRIPETVPPLTVGDDVDFAAVELGERIGTGGDADVYRATVTHRGDAYPVAVKQPRFEGTIQERAVEEFESEAETWARLDDHDNVVTVYAWGTEPLPWLALEYMDGGTLATMLGDLDLPEALWLAGRIAEGVRHGHRHGVAHLDLKPTNLLLRETGPGTWDYPKVSDWGLAKLLLRHSNSVEGLSPTYAAPEQFDSETFGSADDLTDVYQLGAVVYALLTGEPPFTGPSAAVMRSVLQDTPEPPSAVDPSLPPAVDEVVTTALAKRKDDRYEGVLPFRKALDRLFESVVDAERGASGAVAAPADDPFASAATATAGGHEPSPESTDSAASMDRDTGDDGDGLVTRRRALGVLGVGVVGAGGWLATTDRSGDRTDSAGMPGDDTATPQPTATRTVTPTATRTPTASPTETSTGTAPGISGDEVDNATQDALLQLVEPAATITVGPGGRLQFDPETLAVSQGDVVEWAFDTGGHNVSGHPDANEDVSLPAGAAPFASYDASGDDVDHLSTREAGDSYRHQFEVTGDYTYVCVPHASSGMIGRITVR</sequence>
<feature type="compositionally biased region" description="Low complexity" evidence="9">
    <location>
        <begin position="388"/>
        <end position="420"/>
    </location>
</feature>
<evidence type="ECO:0000313" key="12">
    <source>
        <dbReference type="Proteomes" id="UP001596434"/>
    </source>
</evidence>
<feature type="domain" description="Protein kinase" evidence="10">
    <location>
        <begin position="27"/>
        <end position="290"/>
    </location>
</feature>
<evidence type="ECO:0000259" key="10">
    <source>
        <dbReference type="PROSITE" id="PS50011"/>
    </source>
</evidence>
<evidence type="ECO:0000256" key="8">
    <source>
        <dbReference type="ARBA" id="ARBA00023008"/>
    </source>
</evidence>
<dbReference type="Gene3D" id="2.60.40.420">
    <property type="entry name" value="Cupredoxins - blue copper proteins"/>
    <property type="match status" value="1"/>
</dbReference>
<evidence type="ECO:0000313" key="11">
    <source>
        <dbReference type="EMBL" id="MFC7255840.1"/>
    </source>
</evidence>
<dbReference type="SUPFAM" id="SSF49503">
    <property type="entry name" value="Cupredoxins"/>
    <property type="match status" value="1"/>
</dbReference>
<keyword evidence="8" id="KW-0186">Copper</keyword>
<keyword evidence="1" id="KW-0813">Transport</keyword>
<dbReference type="PROSITE" id="PS00108">
    <property type="entry name" value="PROTEIN_KINASE_ST"/>
    <property type="match status" value="1"/>
</dbReference>
<feature type="region of interest" description="Disordered" evidence="9">
    <location>
        <begin position="314"/>
        <end position="347"/>
    </location>
</feature>
<protein>
    <submittedName>
        <fullName evidence="11">Protein kinase</fullName>
    </submittedName>
</protein>
<dbReference type="InterPro" id="IPR000923">
    <property type="entry name" value="BlueCu_1"/>
</dbReference>
<dbReference type="PROSITE" id="PS50011">
    <property type="entry name" value="PROTEIN_KINASE_DOM"/>
    <property type="match status" value="1"/>
</dbReference>
<dbReference type="GO" id="GO:0016301">
    <property type="term" value="F:kinase activity"/>
    <property type="evidence" value="ECO:0007669"/>
    <property type="project" value="UniProtKB-KW"/>
</dbReference>
<keyword evidence="6" id="KW-0067">ATP-binding</keyword>
<dbReference type="Pfam" id="PF00069">
    <property type="entry name" value="Pkinase"/>
    <property type="match status" value="1"/>
</dbReference>
<dbReference type="InterPro" id="IPR000719">
    <property type="entry name" value="Prot_kinase_dom"/>
</dbReference>
<keyword evidence="2" id="KW-0808">Transferase</keyword>
<reference evidence="11 12" key="1">
    <citation type="journal article" date="2019" name="Int. J. Syst. Evol. Microbiol.">
        <title>The Global Catalogue of Microorganisms (GCM) 10K type strain sequencing project: providing services to taxonomists for standard genome sequencing and annotation.</title>
        <authorList>
            <consortium name="The Broad Institute Genomics Platform"/>
            <consortium name="The Broad Institute Genome Sequencing Center for Infectious Disease"/>
            <person name="Wu L."/>
            <person name="Ma J."/>
        </authorList>
    </citation>
    <scope>NUCLEOTIDE SEQUENCE [LARGE SCALE GENOMIC DNA]</scope>
    <source>
        <strain evidence="11 12">GX21</strain>
    </source>
</reference>
<accession>A0ABD5ZZI8</accession>
<dbReference type="PROSITE" id="PS00196">
    <property type="entry name" value="COPPER_BLUE"/>
    <property type="match status" value="1"/>
</dbReference>
<dbReference type="Gene3D" id="1.10.510.10">
    <property type="entry name" value="Transferase(Phosphotransferase) domain 1"/>
    <property type="match status" value="1"/>
</dbReference>
<gene>
    <name evidence="11" type="ORF">ACFQKE_11150</name>
</gene>
<evidence type="ECO:0000256" key="6">
    <source>
        <dbReference type="ARBA" id="ARBA00022840"/>
    </source>
</evidence>
<comment type="caution">
    <text evidence="11">The sequence shown here is derived from an EMBL/GenBank/DDBJ whole genome shotgun (WGS) entry which is preliminary data.</text>
</comment>
<dbReference type="EMBL" id="JBHTAT010000001">
    <property type="protein sequence ID" value="MFC7255840.1"/>
    <property type="molecule type" value="Genomic_DNA"/>
</dbReference>
<dbReference type="GO" id="GO:0046872">
    <property type="term" value="F:metal ion binding"/>
    <property type="evidence" value="ECO:0007669"/>
    <property type="project" value="UniProtKB-KW"/>
</dbReference>
<dbReference type="CDD" id="cd14014">
    <property type="entry name" value="STKc_PknB_like"/>
    <property type="match status" value="1"/>
</dbReference>
<evidence type="ECO:0000256" key="2">
    <source>
        <dbReference type="ARBA" id="ARBA00022679"/>
    </source>
</evidence>
<dbReference type="SUPFAM" id="SSF56112">
    <property type="entry name" value="Protein kinase-like (PK-like)"/>
    <property type="match status" value="1"/>
</dbReference>
<dbReference type="PANTHER" id="PTHR43289">
    <property type="entry name" value="MITOGEN-ACTIVATED PROTEIN KINASE KINASE KINASE 20-RELATED"/>
    <property type="match status" value="1"/>
</dbReference>
<evidence type="ECO:0000256" key="1">
    <source>
        <dbReference type="ARBA" id="ARBA00022448"/>
    </source>
</evidence>
<dbReference type="Pfam" id="PF00127">
    <property type="entry name" value="Copper-bind"/>
    <property type="match status" value="1"/>
</dbReference>
<keyword evidence="7" id="KW-0249">Electron transport</keyword>
<keyword evidence="3" id="KW-0479">Metal-binding</keyword>
<keyword evidence="5 11" id="KW-0418">Kinase</keyword>
<evidence type="ECO:0000256" key="5">
    <source>
        <dbReference type="ARBA" id="ARBA00022777"/>
    </source>
</evidence>
<evidence type="ECO:0000256" key="9">
    <source>
        <dbReference type="SAM" id="MobiDB-lite"/>
    </source>
</evidence>
<dbReference type="InterPro" id="IPR008972">
    <property type="entry name" value="Cupredoxin"/>
</dbReference>
<evidence type="ECO:0000256" key="4">
    <source>
        <dbReference type="ARBA" id="ARBA00022741"/>
    </source>
</evidence>
<keyword evidence="12" id="KW-1185">Reference proteome</keyword>
<feature type="region of interest" description="Disordered" evidence="9">
    <location>
        <begin position="366"/>
        <end position="427"/>
    </location>
</feature>
<dbReference type="InterPro" id="IPR008271">
    <property type="entry name" value="Ser/Thr_kinase_AS"/>
</dbReference>
<evidence type="ECO:0000256" key="3">
    <source>
        <dbReference type="ARBA" id="ARBA00022723"/>
    </source>
</evidence>
<evidence type="ECO:0000256" key="7">
    <source>
        <dbReference type="ARBA" id="ARBA00022982"/>
    </source>
</evidence>
<dbReference type="GO" id="GO:0005524">
    <property type="term" value="F:ATP binding"/>
    <property type="evidence" value="ECO:0007669"/>
    <property type="project" value="UniProtKB-KW"/>
</dbReference>
<organism evidence="11 12">
    <name type="scientific">Haloplanus litoreus</name>
    <dbReference type="NCBI Taxonomy" id="767515"/>
    <lineage>
        <taxon>Archaea</taxon>
        <taxon>Methanobacteriati</taxon>
        <taxon>Methanobacteriota</taxon>
        <taxon>Stenosarchaea group</taxon>
        <taxon>Halobacteria</taxon>
        <taxon>Halobacteriales</taxon>
        <taxon>Haloferacaceae</taxon>
        <taxon>Haloplanus</taxon>
    </lineage>
</organism>
<dbReference type="InterPro" id="IPR028871">
    <property type="entry name" value="BlueCu_1_BS"/>
</dbReference>
<keyword evidence="4" id="KW-0547">Nucleotide-binding</keyword>
<dbReference type="InterPro" id="IPR011009">
    <property type="entry name" value="Kinase-like_dom_sf"/>
</dbReference>
<dbReference type="GeneID" id="96954215"/>
<proteinExistence type="predicted"/>
<dbReference type="Proteomes" id="UP001596434">
    <property type="component" value="Unassembled WGS sequence"/>
</dbReference>
<dbReference type="PANTHER" id="PTHR43289:SF6">
    <property type="entry name" value="SERINE_THREONINE-PROTEIN KINASE NEKL-3"/>
    <property type="match status" value="1"/>
</dbReference>
<dbReference type="SMART" id="SM00220">
    <property type="entry name" value="S_TKc"/>
    <property type="match status" value="1"/>
</dbReference>